<dbReference type="Proteomes" id="UP000676079">
    <property type="component" value="Chromosome"/>
</dbReference>
<evidence type="ECO:0000313" key="3">
    <source>
        <dbReference type="Proteomes" id="UP000676079"/>
    </source>
</evidence>
<evidence type="ECO:0000259" key="1">
    <source>
        <dbReference type="Pfam" id="PF00903"/>
    </source>
</evidence>
<evidence type="ECO:0000313" key="2">
    <source>
        <dbReference type="EMBL" id="QUX21108.1"/>
    </source>
</evidence>
<reference evidence="2 3" key="1">
    <citation type="submission" date="2021-05" db="EMBL/GenBank/DDBJ databases">
        <title>Direct Submission.</title>
        <authorList>
            <person name="Li K."/>
            <person name="Gao J."/>
        </authorList>
    </citation>
    <scope>NUCLEOTIDE SEQUENCE [LARGE SCALE GENOMIC DNA]</scope>
    <source>
        <strain evidence="2 3">Mg02</strain>
    </source>
</reference>
<dbReference type="InterPro" id="IPR029068">
    <property type="entry name" value="Glyas_Bleomycin-R_OHBP_Dase"/>
</dbReference>
<dbReference type="RefSeq" id="WP_220562315.1">
    <property type="nucleotide sequence ID" value="NZ_CP074133.1"/>
</dbReference>
<dbReference type="EMBL" id="CP074133">
    <property type="protein sequence ID" value="QUX21108.1"/>
    <property type="molecule type" value="Genomic_DNA"/>
</dbReference>
<dbReference type="Pfam" id="PF00903">
    <property type="entry name" value="Glyoxalase"/>
    <property type="match status" value="1"/>
</dbReference>
<dbReference type="SUPFAM" id="SSF54593">
    <property type="entry name" value="Glyoxalase/Bleomycin resistance protein/Dihydroxybiphenyl dioxygenase"/>
    <property type="match status" value="1"/>
</dbReference>
<feature type="domain" description="Glyoxalase/fosfomycin resistance/dioxygenase" evidence="1">
    <location>
        <begin position="12"/>
        <end position="121"/>
    </location>
</feature>
<protein>
    <submittedName>
        <fullName evidence="2">VOC family protein</fullName>
    </submittedName>
</protein>
<sequence>MFDGSRAFGSFAVPDTAKAREFYGGTLGLDVRPVEGMEEEGLVQIGLGDGRAILVYPKPDHVPATYTVLNLVVDDIGAVVDELARRGVRTLRYEGFDQDEKGIAHGTPSVAWFTDPAGNVVSVIQEA</sequence>
<name>A0ABX8BI82_9ACTN</name>
<keyword evidence="3" id="KW-1185">Reference proteome</keyword>
<accession>A0ABX8BI82</accession>
<proteinExistence type="predicted"/>
<dbReference type="InterPro" id="IPR004360">
    <property type="entry name" value="Glyas_Fos-R_dOase_dom"/>
</dbReference>
<gene>
    <name evidence="2" type="ORF">KGD84_22015</name>
</gene>
<organism evidence="2 3">
    <name type="scientific">Nocardiopsis changdeensis</name>
    <dbReference type="NCBI Taxonomy" id="2831969"/>
    <lineage>
        <taxon>Bacteria</taxon>
        <taxon>Bacillati</taxon>
        <taxon>Actinomycetota</taxon>
        <taxon>Actinomycetes</taxon>
        <taxon>Streptosporangiales</taxon>
        <taxon>Nocardiopsidaceae</taxon>
        <taxon>Nocardiopsis</taxon>
    </lineage>
</organism>
<dbReference type="Gene3D" id="3.10.180.10">
    <property type="entry name" value="2,3-Dihydroxybiphenyl 1,2-Dioxygenase, domain 1"/>
    <property type="match status" value="1"/>
</dbReference>